<feature type="compositionally biased region" description="Acidic residues" evidence="1">
    <location>
        <begin position="505"/>
        <end position="521"/>
    </location>
</feature>
<comment type="caution">
    <text evidence="2">The sequence shown here is derived from an EMBL/GenBank/DDBJ whole genome shotgun (WGS) entry which is preliminary data.</text>
</comment>
<name>A0A5M3N337_CONPW</name>
<feature type="compositionally biased region" description="Polar residues" evidence="1">
    <location>
        <begin position="82"/>
        <end position="97"/>
    </location>
</feature>
<evidence type="ECO:0000313" key="2">
    <source>
        <dbReference type="EMBL" id="EIW85726.1"/>
    </source>
</evidence>
<feature type="region of interest" description="Disordered" evidence="1">
    <location>
        <begin position="358"/>
        <end position="379"/>
    </location>
</feature>
<dbReference type="OrthoDB" id="3218262at2759"/>
<dbReference type="EMBL" id="JH711574">
    <property type="protein sequence ID" value="EIW85726.1"/>
    <property type="molecule type" value="Genomic_DNA"/>
</dbReference>
<dbReference type="KEGG" id="cput:CONPUDRAFT_80184"/>
<feature type="compositionally biased region" description="Basic and acidic residues" evidence="1">
    <location>
        <begin position="116"/>
        <end position="126"/>
    </location>
</feature>
<dbReference type="AlphaFoldDB" id="A0A5M3N337"/>
<feature type="compositionally biased region" description="Basic and acidic residues" evidence="1">
    <location>
        <begin position="522"/>
        <end position="532"/>
    </location>
</feature>
<accession>A0A5M3N337</accession>
<reference evidence="3" key="1">
    <citation type="journal article" date="2012" name="Science">
        <title>The Paleozoic origin of enzymatic lignin decomposition reconstructed from 31 fungal genomes.</title>
        <authorList>
            <person name="Floudas D."/>
            <person name="Binder M."/>
            <person name="Riley R."/>
            <person name="Barry K."/>
            <person name="Blanchette R.A."/>
            <person name="Henrissat B."/>
            <person name="Martinez A.T."/>
            <person name="Otillar R."/>
            <person name="Spatafora J.W."/>
            <person name="Yadav J.S."/>
            <person name="Aerts A."/>
            <person name="Benoit I."/>
            <person name="Boyd A."/>
            <person name="Carlson A."/>
            <person name="Copeland A."/>
            <person name="Coutinho P.M."/>
            <person name="de Vries R.P."/>
            <person name="Ferreira P."/>
            <person name="Findley K."/>
            <person name="Foster B."/>
            <person name="Gaskell J."/>
            <person name="Glotzer D."/>
            <person name="Gorecki P."/>
            <person name="Heitman J."/>
            <person name="Hesse C."/>
            <person name="Hori C."/>
            <person name="Igarashi K."/>
            <person name="Jurgens J.A."/>
            <person name="Kallen N."/>
            <person name="Kersten P."/>
            <person name="Kohler A."/>
            <person name="Kuees U."/>
            <person name="Kumar T.K.A."/>
            <person name="Kuo A."/>
            <person name="LaButti K."/>
            <person name="Larrondo L.F."/>
            <person name="Lindquist E."/>
            <person name="Ling A."/>
            <person name="Lombard V."/>
            <person name="Lucas S."/>
            <person name="Lundell T."/>
            <person name="Martin R."/>
            <person name="McLaughlin D.J."/>
            <person name="Morgenstern I."/>
            <person name="Morin E."/>
            <person name="Murat C."/>
            <person name="Nagy L.G."/>
            <person name="Nolan M."/>
            <person name="Ohm R.A."/>
            <person name="Patyshakuliyeva A."/>
            <person name="Rokas A."/>
            <person name="Ruiz-Duenas F.J."/>
            <person name="Sabat G."/>
            <person name="Salamov A."/>
            <person name="Samejima M."/>
            <person name="Schmutz J."/>
            <person name="Slot J.C."/>
            <person name="St John F."/>
            <person name="Stenlid J."/>
            <person name="Sun H."/>
            <person name="Sun S."/>
            <person name="Syed K."/>
            <person name="Tsang A."/>
            <person name="Wiebenga A."/>
            <person name="Young D."/>
            <person name="Pisabarro A."/>
            <person name="Eastwood D.C."/>
            <person name="Martin F."/>
            <person name="Cullen D."/>
            <person name="Grigoriev I.V."/>
            <person name="Hibbett D.S."/>
        </authorList>
    </citation>
    <scope>NUCLEOTIDE SEQUENCE [LARGE SCALE GENOMIC DNA]</scope>
    <source>
        <strain evidence="3">RWD-64-598 SS2</strain>
    </source>
</reference>
<feature type="region of interest" description="Disordered" evidence="1">
    <location>
        <begin position="392"/>
        <end position="559"/>
    </location>
</feature>
<feature type="compositionally biased region" description="Gly residues" evidence="1">
    <location>
        <begin position="8"/>
        <end position="21"/>
    </location>
</feature>
<feature type="compositionally biased region" description="Basic residues" evidence="1">
    <location>
        <begin position="457"/>
        <end position="471"/>
    </location>
</feature>
<organism evidence="2 3">
    <name type="scientific">Coniophora puteana (strain RWD-64-598)</name>
    <name type="common">Brown rot fungus</name>
    <dbReference type="NCBI Taxonomy" id="741705"/>
    <lineage>
        <taxon>Eukaryota</taxon>
        <taxon>Fungi</taxon>
        <taxon>Dikarya</taxon>
        <taxon>Basidiomycota</taxon>
        <taxon>Agaricomycotina</taxon>
        <taxon>Agaricomycetes</taxon>
        <taxon>Agaricomycetidae</taxon>
        <taxon>Boletales</taxon>
        <taxon>Coniophorineae</taxon>
        <taxon>Coniophoraceae</taxon>
        <taxon>Coniophora</taxon>
    </lineage>
</organism>
<feature type="region of interest" description="Disordered" evidence="1">
    <location>
        <begin position="196"/>
        <end position="293"/>
    </location>
</feature>
<feature type="region of interest" description="Disordered" evidence="1">
    <location>
        <begin position="1"/>
        <end position="161"/>
    </location>
</feature>
<proteinExistence type="predicted"/>
<dbReference type="Proteomes" id="UP000053558">
    <property type="component" value="Unassembled WGS sequence"/>
</dbReference>
<dbReference type="GeneID" id="19210040"/>
<sequence>MKPKAKGQGQGQRSGQSGPGQGISRVASAADPTPPGPGLAPVPEADVGTNDKPSGVKQGAPALSRNPSAASDHISPPFNFESFPQAQRLSRQSSPRQLTPGRESDPHVHLHPGAAGDRDEEMHDPDAVMPHVASGDDREPTELSPHVPYQFDGGGGGSAQTINKLSEMSYLPPSFPSHLDTSTPLRDGSLDALYRRKPSPIAHVPPRLSGSPVERRSEEEELAAPVPPAPVLGPQRAASVSAPEEESIPGLGARMDGVVGTPEGPSPVPALKAGSKRPRSVTPPSLRVRDDVQPGDLSVAIDIDISDPGAAGLANGGNEDVEGEAMDAAEASIVEAHLSSTDYAPAAKRLKVQQEQDSFFGPVKRSGNGNSVTDREHDQQLDQIREYAQKHLRPQPVFPVPVAASSNTPPRTPVQQPRPVRAGGGAPAFGLGGGADPDEGIPNSALPTLGELLASSRKAKVRPRPPSRKGMRTGQGQAQDPDADPGRHLSGFDTPNDNHNREPIDIDEDREPIDLDGDEEEERPHTPERGDGENVSPSKSYFSSPASGVSPGATTALPIRSPVSPMFAIGAADITGGGGFAPPFTSTQHAEEYVPPLKRGGSGMIGGFGGYSSQVQVDMEGQVERVSELLDKDVDFDGWLRDVVSASAQVEESRDDDSD</sequence>
<gene>
    <name evidence="2" type="ORF">CONPUDRAFT_80184</name>
</gene>
<keyword evidence="3" id="KW-1185">Reference proteome</keyword>
<evidence type="ECO:0000313" key="3">
    <source>
        <dbReference type="Proteomes" id="UP000053558"/>
    </source>
</evidence>
<protein>
    <submittedName>
        <fullName evidence="2">Uncharacterized protein</fullName>
    </submittedName>
</protein>
<dbReference type="RefSeq" id="XP_007764335.1">
    <property type="nucleotide sequence ID" value="XM_007766145.1"/>
</dbReference>
<feature type="compositionally biased region" description="Low complexity" evidence="1">
    <location>
        <begin position="536"/>
        <end position="547"/>
    </location>
</feature>
<feature type="compositionally biased region" description="Gly residues" evidence="1">
    <location>
        <begin position="422"/>
        <end position="435"/>
    </location>
</feature>
<evidence type="ECO:0000256" key="1">
    <source>
        <dbReference type="SAM" id="MobiDB-lite"/>
    </source>
</evidence>